<feature type="domain" description="DUF2147" evidence="2">
    <location>
        <begin position="34"/>
        <end position="129"/>
    </location>
</feature>
<evidence type="ECO:0000313" key="4">
    <source>
        <dbReference type="Proteomes" id="UP000309061"/>
    </source>
</evidence>
<dbReference type="InterPro" id="IPR019223">
    <property type="entry name" value="DUF2147"/>
</dbReference>
<sequence>MKHSQRLMFSFAVLAGALALGGQVRAAENLDPHGIWLRPEGGVRFSFYDCGNLLCAKVVGADRVEDRSGIGAVILQGAKKVAANEWKGKLYNADDGKTYDGTITVKSGGELTVKGCLMGILCGGETWKRVGPPAVAAASPKPHAVAESAQ</sequence>
<feature type="chain" id="PRO_5025456309" evidence="1">
    <location>
        <begin position="27"/>
        <end position="150"/>
    </location>
</feature>
<dbReference type="AlphaFoldDB" id="A0A6B8KJ27"/>
<dbReference type="Pfam" id="PF09917">
    <property type="entry name" value="DUF2147"/>
    <property type="match status" value="1"/>
</dbReference>
<protein>
    <submittedName>
        <fullName evidence="3">DUF2147 domain-containing protein</fullName>
    </submittedName>
</protein>
<keyword evidence="4" id="KW-1185">Reference proteome</keyword>
<gene>
    <name evidence="3" type="ORF">H2LOC_019170</name>
</gene>
<dbReference type="PANTHER" id="PTHR36919">
    <property type="entry name" value="BLR1215 PROTEIN"/>
    <property type="match status" value="1"/>
</dbReference>
<dbReference type="KEGG" id="mhey:H2LOC_019170"/>
<accession>A0A6B8KJ27</accession>
<evidence type="ECO:0000256" key="1">
    <source>
        <dbReference type="SAM" id="SignalP"/>
    </source>
</evidence>
<dbReference type="OrthoDB" id="9811671at2"/>
<reference evidence="3 4" key="1">
    <citation type="submission" date="2019-11" db="EMBL/GenBank/DDBJ databases">
        <title>The genome sequence of Methylocystis heyeri.</title>
        <authorList>
            <person name="Oshkin I.Y."/>
            <person name="Miroshnikov K."/>
            <person name="Dedysh S.N."/>
        </authorList>
    </citation>
    <scope>NUCLEOTIDE SEQUENCE [LARGE SCALE GENOMIC DNA]</scope>
    <source>
        <strain evidence="3 4">H2</strain>
    </source>
</reference>
<name>A0A6B8KJ27_9HYPH</name>
<dbReference type="Proteomes" id="UP000309061">
    <property type="component" value="Chromosome"/>
</dbReference>
<feature type="signal peptide" evidence="1">
    <location>
        <begin position="1"/>
        <end position="26"/>
    </location>
</feature>
<dbReference type="Gene3D" id="2.40.128.520">
    <property type="match status" value="1"/>
</dbReference>
<organism evidence="3 4">
    <name type="scientific">Methylocystis heyeri</name>
    <dbReference type="NCBI Taxonomy" id="391905"/>
    <lineage>
        <taxon>Bacteria</taxon>
        <taxon>Pseudomonadati</taxon>
        <taxon>Pseudomonadota</taxon>
        <taxon>Alphaproteobacteria</taxon>
        <taxon>Hyphomicrobiales</taxon>
        <taxon>Methylocystaceae</taxon>
        <taxon>Methylocystis</taxon>
    </lineage>
</organism>
<evidence type="ECO:0000313" key="3">
    <source>
        <dbReference type="EMBL" id="QGM47627.1"/>
    </source>
</evidence>
<dbReference type="RefSeq" id="WP_136497141.1">
    <property type="nucleotide sequence ID" value="NZ_CP046052.1"/>
</dbReference>
<dbReference type="PANTHER" id="PTHR36919:SF2">
    <property type="entry name" value="BLL6627 PROTEIN"/>
    <property type="match status" value="1"/>
</dbReference>
<evidence type="ECO:0000259" key="2">
    <source>
        <dbReference type="Pfam" id="PF09917"/>
    </source>
</evidence>
<proteinExistence type="predicted"/>
<keyword evidence="1" id="KW-0732">Signal</keyword>
<dbReference type="EMBL" id="CP046052">
    <property type="protein sequence ID" value="QGM47627.1"/>
    <property type="molecule type" value="Genomic_DNA"/>
</dbReference>